<keyword evidence="2" id="KW-1185">Reference proteome</keyword>
<organism evidence="1 2">
    <name type="scientific">Niabella yanshanensis</name>
    <dbReference type="NCBI Taxonomy" id="577386"/>
    <lineage>
        <taxon>Bacteria</taxon>
        <taxon>Pseudomonadati</taxon>
        <taxon>Bacteroidota</taxon>
        <taxon>Chitinophagia</taxon>
        <taxon>Chitinophagales</taxon>
        <taxon>Chitinophagaceae</taxon>
        <taxon>Niabella</taxon>
    </lineage>
</organism>
<dbReference type="EMBL" id="CP139960">
    <property type="protein sequence ID" value="WQD39916.1"/>
    <property type="molecule type" value="Genomic_DNA"/>
</dbReference>
<dbReference type="Gene3D" id="2.60.40.10">
    <property type="entry name" value="Immunoglobulins"/>
    <property type="match status" value="1"/>
</dbReference>
<protein>
    <submittedName>
        <fullName evidence="1">Carboxypeptidase-like regulatory domain-containing protein</fullName>
    </submittedName>
</protein>
<evidence type="ECO:0000313" key="2">
    <source>
        <dbReference type="Proteomes" id="UP001325680"/>
    </source>
</evidence>
<reference evidence="1 2" key="1">
    <citation type="submission" date="2023-12" db="EMBL/GenBank/DDBJ databases">
        <title>Genome sequencing and assembly of bacterial species from a model synthetic community.</title>
        <authorList>
            <person name="Hogle S.L."/>
        </authorList>
    </citation>
    <scope>NUCLEOTIDE SEQUENCE [LARGE SCALE GENOMIC DNA]</scope>
    <source>
        <strain evidence="1 2">HAMBI_3031</strain>
    </source>
</reference>
<dbReference type="Proteomes" id="UP001325680">
    <property type="component" value="Chromosome"/>
</dbReference>
<accession>A0ABZ0W9U6</accession>
<sequence>MSFLKPIVFYLLPLLFLTNAIGQNTHGIITAFKMDSIAIEAGLSFSNDLVIKNTGTQTIQIDSIRPAELLPGILFTPEYAEPLPFNQQQLLKIKMIADNALMRSTVRKIEYYIYYTENATTKISKASFYIVRPASNYLVIGTSSGEAYFNPSISENFINLFVENPGYETKNITLKFQLLPDEFLTTATQQELVSLAPKERKLIQVRLLTRKKNAFYPDYSLSVTAHETGSTQAISGTVIPVRTLAEKRNMNYSGGSNMYKNYLELQFNRSNQTNEFIQFRSNTERKAGSGKMIALNATADYFINYRFLNLYDTWLSFQTPKTFSRVGNINAQGYDMNIAGRGALFQYKITPKTQVEILATNNSFLLYSSGAHLSDPGYSIGTRFNHSVNATTMMNASYVFNQNNFAGVQSHLATVNIPLVNDSIHSLLLEGGASTTEGIHQRKKFPGGALGLSYSLTRKQFSFISNNYFSSPYYAGLRKGALNLYELVRYQFTNSSNIFFLYSGSINKPQFVVDDSSSFLLYQVNNNFTTHQLETGYGRTVNGYTFTLAPNYNYQLYALPGIMEYEAYRTKLNIAKLYSKHALNFTIDYGIGKIIDTDRSFHSTRLLLNYRTGPFYIDGMASINPSNVYDVIMARDNDRFRNYSLTTGYNLNSPGSKLSGNAYIGYNYINTYKSRNYFSSALLSYKIGSDWYATGNVTYSSFQNNRSSSGFNNFQFSIGLKKAFTRWSSATGDENNIILEVFEDHDQNGRRNGKEPLLPGTIVQLNKTTVAITDSKGSIKLNQVPAATYYITAQRNDQRLDILTGDSILIENNGTIAIPVIKTYIRNGSLREIKAEYDIQVQDASGITIYAQNTQTGKTYHTVTSFEGDFQLKLPAGHYLIQIRNDRYEITNNNQEITVGNLNQDTPLIFHYKNKDIRIDVKQF</sequence>
<gene>
    <name evidence="1" type="ORF">U0035_07100</name>
</gene>
<dbReference type="InterPro" id="IPR013783">
    <property type="entry name" value="Ig-like_fold"/>
</dbReference>
<proteinExistence type="predicted"/>
<name>A0ABZ0W9U6_9BACT</name>
<dbReference type="RefSeq" id="WP_114789314.1">
    <property type="nucleotide sequence ID" value="NZ_CP139960.1"/>
</dbReference>
<evidence type="ECO:0000313" key="1">
    <source>
        <dbReference type="EMBL" id="WQD39916.1"/>
    </source>
</evidence>